<feature type="domain" description="KIB1-4 beta-propeller" evidence="1">
    <location>
        <begin position="70"/>
        <end position="337"/>
    </location>
</feature>
<name>A0A8T0SN99_PANVG</name>
<dbReference type="PANTHER" id="PTHR33165">
    <property type="entry name" value="F-BOX DOMAIN CONTAINING PROTEIN-LIKE-RELATED"/>
    <property type="match status" value="1"/>
</dbReference>
<evidence type="ECO:0000259" key="1">
    <source>
        <dbReference type="Pfam" id="PF03478"/>
    </source>
</evidence>
<sequence length="387" mass="42539">MEMEGSLDWTRLPALALTFVSERLADPQDLVRFRAACPEWRQAVPEDAHQRFQPWIVESDHHDDSGNVLFYSPVSGDYHLIHVAALEGRRVAGYGAGLLLGIDTDDELSAVLVNPLTGESTEAPRLPECFHGTLTHGFATDPGMTGESEVVVVVYNRPAVGQARGRVALWRRRDAAGWATVPSETFWMRMPQLRARLLAHGPQVLEGEEAAIVAVNGHAQGHVEWLPGMRGAHVIEHGGQVRVLVRREQPVAAAAGDAPEGPVSPGDPLPRLSFELRNTLDADGEAIDWANAPELHGTVIFQSPGSSCYVLPASDRFAGLSRDCVYFLSWQRQEVVDQDGGVGDGNPFGYFLCKWDMIGRVATVVEKIPGNWQLLKPGRWFLPTFQY</sequence>
<accession>A0A8T0SN99</accession>
<comment type="caution">
    <text evidence="2">The sequence shown here is derived from an EMBL/GenBank/DDBJ whole genome shotgun (WGS) entry which is preliminary data.</text>
</comment>
<organism evidence="2 3">
    <name type="scientific">Panicum virgatum</name>
    <name type="common">Blackwell switchgrass</name>
    <dbReference type="NCBI Taxonomy" id="38727"/>
    <lineage>
        <taxon>Eukaryota</taxon>
        <taxon>Viridiplantae</taxon>
        <taxon>Streptophyta</taxon>
        <taxon>Embryophyta</taxon>
        <taxon>Tracheophyta</taxon>
        <taxon>Spermatophyta</taxon>
        <taxon>Magnoliopsida</taxon>
        <taxon>Liliopsida</taxon>
        <taxon>Poales</taxon>
        <taxon>Poaceae</taxon>
        <taxon>PACMAD clade</taxon>
        <taxon>Panicoideae</taxon>
        <taxon>Panicodae</taxon>
        <taxon>Paniceae</taxon>
        <taxon>Panicinae</taxon>
        <taxon>Panicum</taxon>
        <taxon>Panicum sect. Hiantes</taxon>
    </lineage>
</organism>
<gene>
    <name evidence="2" type="ORF">PVAP13_5KG406100</name>
</gene>
<keyword evidence="3" id="KW-1185">Reference proteome</keyword>
<dbReference type="PANTHER" id="PTHR33165:SF76">
    <property type="entry name" value="OS01G0526550 PROTEIN"/>
    <property type="match status" value="1"/>
</dbReference>
<dbReference type="EMBL" id="CM029045">
    <property type="protein sequence ID" value="KAG2598615.1"/>
    <property type="molecule type" value="Genomic_DNA"/>
</dbReference>
<dbReference type="InterPro" id="IPR005174">
    <property type="entry name" value="KIB1-4_b-propeller"/>
</dbReference>
<evidence type="ECO:0000313" key="3">
    <source>
        <dbReference type="Proteomes" id="UP000823388"/>
    </source>
</evidence>
<dbReference type="Pfam" id="PF03478">
    <property type="entry name" value="Beta-prop_KIB1-4"/>
    <property type="match status" value="1"/>
</dbReference>
<dbReference type="Proteomes" id="UP000823388">
    <property type="component" value="Chromosome 5K"/>
</dbReference>
<proteinExistence type="predicted"/>
<dbReference type="AlphaFoldDB" id="A0A8T0SN99"/>
<evidence type="ECO:0000313" key="2">
    <source>
        <dbReference type="EMBL" id="KAG2598615.1"/>
    </source>
</evidence>
<protein>
    <recommendedName>
        <fullName evidence="1">KIB1-4 beta-propeller domain-containing protein</fullName>
    </recommendedName>
</protein>
<reference evidence="2" key="1">
    <citation type="submission" date="2020-05" db="EMBL/GenBank/DDBJ databases">
        <title>WGS assembly of Panicum virgatum.</title>
        <authorList>
            <person name="Lovell J.T."/>
            <person name="Jenkins J."/>
            <person name="Shu S."/>
            <person name="Juenger T.E."/>
            <person name="Schmutz J."/>
        </authorList>
    </citation>
    <scope>NUCLEOTIDE SEQUENCE</scope>
    <source>
        <strain evidence="2">AP13</strain>
    </source>
</reference>